<dbReference type="Gene3D" id="3.10.20.90">
    <property type="entry name" value="Phosphatidylinositol 3-kinase Catalytic Subunit, Chain A, domain 1"/>
    <property type="match status" value="1"/>
</dbReference>
<dbReference type="InterPro" id="IPR050730">
    <property type="entry name" value="UBX_domain-protein"/>
</dbReference>
<evidence type="ECO:0000256" key="1">
    <source>
        <dbReference type="SAM" id="MobiDB-lite"/>
    </source>
</evidence>
<reference evidence="3 4" key="1">
    <citation type="submission" date="2017-08" db="EMBL/GenBank/DDBJ databases">
        <title>Acidophilic green algal genome provides insights into adaptation to an acidic environment.</title>
        <authorList>
            <person name="Hirooka S."/>
            <person name="Hirose Y."/>
            <person name="Kanesaki Y."/>
            <person name="Higuchi S."/>
            <person name="Fujiwara T."/>
            <person name="Onuma R."/>
            <person name="Era A."/>
            <person name="Ohbayashi R."/>
            <person name="Uzuka A."/>
            <person name="Nozaki H."/>
            <person name="Yoshikawa H."/>
            <person name="Miyagishima S.Y."/>
        </authorList>
    </citation>
    <scope>NUCLEOTIDE SEQUENCE [LARGE SCALE GENOMIC DNA]</scope>
    <source>
        <strain evidence="3 4">NIES-2499</strain>
    </source>
</reference>
<evidence type="ECO:0000259" key="2">
    <source>
        <dbReference type="PROSITE" id="PS50033"/>
    </source>
</evidence>
<feature type="compositionally biased region" description="Basic and acidic residues" evidence="1">
    <location>
        <begin position="45"/>
        <end position="63"/>
    </location>
</feature>
<dbReference type="Proteomes" id="UP000232323">
    <property type="component" value="Unassembled WGS sequence"/>
</dbReference>
<organism evidence="3 4">
    <name type="scientific">Chlamydomonas eustigma</name>
    <dbReference type="NCBI Taxonomy" id="1157962"/>
    <lineage>
        <taxon>Eukaryota</taxon>
        <taxon>Viridiplantae</taxon>
        <taxon>Chlorophyta</taxon>
        <taxon>core chlorophytes</taxon>
        <taxon>Chlorophyceae</taxon>
        <taxon>CS clade</taxon>
        <taxon>Chlamydomonadales</taxon>
        <taxon>Chlamydomonadaceae</taxon>
        <taxon>Chlamydomonas</taxon>
    </lineage>
</organism>
<name>A0A250XNC1_9CHLO</name>
<dbReference type="Pfam" id="PF23625">
    <property type="entry name" value="UIM_2"/>
    <property type="match status" value="1"/>
</dbReference>
<dbReference type="CDD" id="cd01767">
    <property type="entry name" value="UBX"/>
    <property type="match status" value="1"/>
</dbReference>
<feature type="region of interest" description="Disordered" evidence="1">
    <location>
        <begin position="86"/>
        <end position="127"/>
    </location>
</feature>
<evidence type="ECO:0000313" key="3">
    <source>
        <dbReference type="EMBL" id="GAX84449.1"/>
    </source>
</evidence>
<dbReference type="InterPro" id="IPR001012">
    <property type="entry name" value="UBX_dom"/>
</dbReference>
<sequence>MGHKRKAVEKVVKPVTADTQVASTALTEDEQVAMAIAMSLQTKGVESHHSSQGDSKDGVKGLLDDLEDLDEEEVYAQIRQMEEQQKQQEVLRQQQEEQQRNKRDPAQVQKEAEQRLPEEPPPSASSTCRVAIRLPDGSRLQRCFDRNSHTVQALHDWCVSRLPEAAGGRPYQLVPAAPGAQQALEDRTQTLEVAGVANAMLAVKWLD</sequence>
<protein>
    <recommendedName>
        <fullName evidence="2">UBX domain-containing protein</fullName>
    </recommendedName>
</protein>
<dbReference type="InterPro" id="IPR029071">
    <property type="entry name" value="Ubiquitin-like_domsf"/>
</dbReference>
<accession>A0A250XNC1</accession>
<gene>
    <name evidence="3" type="ORF">CEUSTIGMA_g11869.t1</name>
</gene>
<feature type="region of interest" description="Disordered" evidence="1">
    <location>
        <begin position="41"/>
        <end position="66"/>
    </location>
</feature>
<comment type="caution">
    <text evidence="3">The sequence shown here is derived from an EMBL/GenBank/DDBJ whole genome shotgun (WGS) entry which is preliminary data.</text>
</comment>
<dbReference type="GO" id="GO:0043130">
    <property type="term" value="F:ubiquitin binding"/>
    <property type="evidence" value="ECO:0007669"/>
    <property type="project" value="TreeGrafter"/>
</dbReference>
<dbReference type="STRING" id="1157962.A0A250XNC1"/>
<feature type="compositionally biased region" description="Basic and acidic residues" evidence="1">
    <location>
        <begin position="94"/>
        <end position="118"/>
    </location>
</feature>
<keyword evidence="4" id="KW-1185">Reference proteome</keyword>
<dbReference type="Pfam" id="PF00789">
    <property type="entry name" value="UBX"/>
    <property type="match status" value="1"/>
</dbReference>
<evidence type="ECO:0000313" key="4">
    <source>
        <dbReference type="Proteomes" id="UP000232323"/>
    </source>
</evidence>
<dbReference type="PANTHER" id="PTHR23322">
    <property type="entry name" value="FAS-ASSOCIATED PROTEIN"/>
    <property type="match status" value="1"/>
</dbReference>
<dbReference type="SUPFAM" id="SSF54236">
    <property type="entry name" value="Ubiquitin-like"/>
    <property type="match status" value="1"/>
</dbReference>
<dbReference type="SMART" id="SM00166">
    <property type="entry name" value="UBX"/>
    <property type="match status" value="1"/>
</dbReference>
<dbReference type="GO" id="GO:0043161">
    <property type="term" value="P:proteasome-mediated ubiquitin-dependent protein catabolic process"/>
    <property type="evidence" value="ECO:0007669"/>
    <property type="project" value="TreeGrafter"/>
</dbReference>
<dbReference type="OrthoDB" id="270602at2759"/>
<dbReference type="AlphaFoldDB" id="A0A250XNC1"/>
<dbReference type="EMBL" id="BEGY01000125">
    <property type="protein sequence ID" value="GAX84449.1"/>
    <property type="molecule type" value="Genomic_DNA"/>
</dbReference>
<dbReference type="GO" id="GO:0005634">
    <property type="term" value="C:nucleus"/>
    <property type="evidence" value="ECO:0007669"/>
    <property type="project" value="TreeGrafter"/>
</dbReference>
<feature type="domain" description="UBX" evidence="2">
    <location>
        <begin position="123"/>
        <end position="204"/>
    </location>
</feature>
<dbReference type="PANTHER" id="PTHR23322:SF6">
    <property type="entry name" value="UBX DOMAIN-CONTAINING PROTEIN 7"/>
    <property type="match status" value="1"/>
</dbReference>
<dbReference type="PROSITE" id="PS50033">
    <property type="entry name" value="UBX"/>
    <property type="match status" value="1"/>
</dbReference>
<proteinExistence type="predicted"/>